<feature type="domain" description="RCC1-like" evidence="5">
    <location>
        <begin position="11"/>
        <end position="216"/>
    </location>
</feature>
<feature type="compositionally biased region" description="Basic and acidic residues" evidence="4">
    <location>
        <begin position="1071"/>
        <end position="1093"/>
    </location>
</feature>
<evidence type="ECO:0000256" key="1">
    <source>
        <dbReference type="ARBA" id="ARBA00022658"/>
    </source>
</evidence>
<evidence type="ECO:0000256" key="4">
    <source>
        <dbReference type="SAM" id="MobiDB-lite"/>
    </source>
</evidence>
<evidence type="ECO:0000256" key="2">
    <source>
        <dbReference type="ARBA" id="ARBA00022737"/>
    </source>
</evidence>
<dbReference type="Pfam" id="PF00415">
    <property type="entry name" value="RCC1"/>
    <property type="match status" value="1"/>
</dbReference>
<feature type="compositionally biased region" description="Basic residues" evidence="4">
    <location>
        <begin position="1056"/>
        <end position="1070"/>
    </location>
</feature>
<organism evidence="6 7">
    <name type="scientific">Nematocida displodere</name>
    <dbReference type="NCBI Taxonomy" id="1805483"/>
    <lineage>
        <taxon>Eukaryota</taxon>
        <taxon>Fungi</taxon>
        <taxon>Fungi incertae sedis</taxon>
        <taxon>Microsporidia</taxon>
        <taxon>Nematocida</taxon>
    </lineage>
</organism>
<protein>
    <recommendedName>
        <fullName evidence="5">RCC1-like domain-containing protein</fullName>
    </recommendedName>
</protein>
<dbReference type="GeneID" id="93648043"/>
<dbReference type="PANTHER" id="PTHR45982:SF1">
    <property type="entry name" value="REGULATOR OF CHROMOSOME CONDENSATION"/>
    <property type="match status" value="1"/>
</dbReference>
<sequence>MLTFFKRIITKVFTWGSGDAGQLGDGGEDYSRSTPKKLAYFDDKKITYVVAGGMHTIAISDMGVIYTWGCNDEGVLGREGPEDVPAPVDFGGKRVFMAEAGDSISAAVDEDGHLWTWGLFRGPGGVLGHSNKNNDFVRIHRKPVLMKGIRPTNLFAGCNHILAINYDGTLWAWGDCSNGKLGFKASRNPLVSLTPRITLKPVIGAGAGAYHSMAFKLDTIVNKTRKGVMNTKRPYIEVDFYDTEGNRYYVQSFERTYDQILLCIPDNGELPALKLKTYKYERPGYDAPPTEVIVHEDEARMITSRCKMGKGLLTGVKEFVYESEDDRDERMRRMNPPRPSTVKRRRIDPGLVEEQKIRERLDREEQEEHMRQDREEQRLREVARTKRDEAEHAAQAAREEFERADQIRHAKVMKREEAIEAERQAKLAEKLRLREFKEKHQQKAQKEAEQFEKHLDDLFLAFASNPKHPENPENPEKTPKLMIATAGLNNYGQAPNVGERGLWKWTTVEEGKGPQSYKKAMGGEHSSHVLDKEGKLWGVGRNTFGQLGCGDYEAKEGFTACQFADKVSDFSITATHGLAISKGDLYAWGFGEEGQLGFEAEKECTPTKVHLPVDNAAVISVAAGGQHSAAVAAVDVSNNTEVSDNDCLFPLPVLDNMYFTREYPYEDWKKFQEDLKKYEARVHGYRPKTEPEGFESFSRGTPMKDAVVNYAHALSSVLAEEDAKDPSAGEHLRNLEVEFEKYDPKPPQMLYTSPDFWNWINRKISYFAGKGVLHEIIKLEHRLVAAAFENSDRGYTDIYTNGGYLKMMHILRTKNFEAFKKLTVSEKEYITLELAYYRNLREGRLYDQFYTPTGSSIGFRNLTTLEAEKRYLQEKTEQGTLQPKEVDRLDKVKQNLIIERKYREEEHARALKQAQKEAQEQAEEQARKQAETEEQARKLAETEEQVRKLAEARKLAEEIARKRQEELEVHSKDLASSRPLFMPKYTHNHQPIPTLRPNLTQAPNPNLSILPRSRTAPVPVPVPEQAPAPVPEHSPKRRVSEVQNGQEDENLEKTVKRVKSVKKNTPRSPKRVSEEQTPEEHHPKKTQEEHHPEQSSSTEEQWEHHPGTSSPKKRRRIASEEETVSEKERHDENTLKPTNQLVLDGNQEEAY</sequence>
<feature type="repeat" description="RCC1" evidence="3">
    <location>
        <begin position="112"/>
        <end position="167"/>
    </location>
</feature>
<dbReference type="OrthoDB" id="61110at2759"/>
<dbReference type="InterPro" id="IPR000408">
    <property type="entry name" value="Reg_chr_condens"/>
</dbReference>
<feature type="repeat" description="RCC1" evidence="3">
    <location>
        <begin position="63"/>
        <end position="111"/>
    </location>
</feature>
<name>A0A177EFC2_9MICR</name>
<gene>
    <name evidence="6" type="ORF">NEDG_01693</name>
</gene>
<dbReference type="PANTHER" id="PTHR45982">
    <property type="entry name" value="REGULATOR OF CHROMOSOME CONDENSATION"/>
    <property type="match status" value="1"/>
</dbReference>
<dbReference type="STRING" id="1805483.A0A177EFC2"/>
<keyword evidence="1" id="KW-0344">Guanine-nucleotide releasing factor</keyword>
<feature type="region of interest" description="Disordered" evidence="4">
    <location>
        <begin position="909"/>
        <end position="942"/>
    </location>
</feature>
<accession>A0A177EFC2</accession>
<dbReference type="SUPFAM" id="SSF50985">
    <property type="entry name" value="RCC1/BLIP-II"/>
    <property type="match status" value="2"/>
</dbReference>
<dbReference type="PRINTS" id="PR00633">
    <property type="entry name" value="RCCNDNSATION"/>
</dbReference>
<dbReference type="AlphaFoldDB" id="A0A177EFC2"/>
<dbReference type="Gene3D" id="2.130.10.30">
    <property type="entry name" value="Regulator of chromosome condensation 1/beta-lactamase-inhibitor protein II"/>
    <property type="match status" value="2"/>
</dbReference>
<evidence type="ECO:0000313" key="6">
    <source>
        <dbReference type="EMBL" id="OAG30110.1"/>
    </source>
</evidence>
<feature type="region of interest" description="Disordered" evidence="4">
    <location>
        <begin position="991"/>
        <end position="1151"/>
    </location>
</feature>
<evidence type="ECO:0000313" key="7">
    <source>
        <dbReference type="Proteomes" id="UP000185944"/>
    </source>
</evidence>
<dbReference type="VEuPathDB" id="MicrosporidiaDB:NEDG_01693"/>
<evidence type="ECO:0000256" key="3">
    <source>
        <dbReference type="PROSITE-ProRule" id="PRU00235"/>
    </source>
</evidence>
<dbReference type="InterPro" id="IPR009091">
    <property type="entry name" value="RCC1/BLIP-II"/>
</dbReference>
<dbReference type="GO" id="GO:0005737">
    <property type="term" value="C:cytoplasm"/>
    <property type="evidence" value="ECO:0007669"/>
    <property type="project" value="TreeGrafter"/>
</dbReference>
<proteinExistence type="predicted"/>
<evidence type="ECO:0000259" key="5">
    <source>
        <dbReference type="Pfam" id="PF25390"/>
    </source>
</evidence>
<feature type="compositionally biased region" description="Pro residues" evidence="4">
    <location>
        <begin position="1018"/>
        <end position="1032"/>
    </location>
</feature>
<keyword evidence="2" id="KW-0677">Repeat</keyword>
<keyword evidence="7" id="KW-1185">Reference proteome</keyword>
<dbReference type="PROSITE" id="PS50012">
    <property type="entry name" value="RCC1_3"/>
    <property type="match status" value="5"/>
</dbReference>
<feature type="compositionally biased region" description="Basic and acidic residues" evidence="4">
    <location>
        <begin position="1124"/>
        <end position="1134"/>
    </location>
</feature>
<dbReference type="Pfam" id="PF25390">
    <property type="entry name" value="WD40_RLD"/>
    <property type="match status" value="1"/>
</dbReference>
<feature type="compositionally biased region" description="Polar residues" evidence="4">
    <location>
        <begin position="997"/>
        <end position="1007"/>
    </location>
</feature>
<dbReference type="EMBL" id="LTDL01000037">
    <property type="protein sequence ID" value="OAG30110.1"/>
    <property type="molecule type" value="Genomic_DNA"/>
</dbReference>
<dbReference type="RefSeq" id="XP_067544585.1">
    <property type="nucleotide sequence ID" value="XM_067689111.1"/>
</dbReference>
<feature type="repeat" description="RCC1" evidence="3">
    <location>
        <begin position="583"/>
        <end position="634"/>
    </location>
</feature>
<dbReference type="InterPro" id="IPR058923">
    <property type="entry name" value="RCC1-like_dom"/>
</dbReference>
<reference evidence="6 7" key="1">
    <citation type="submission" date="2016-02" db="EMBL/GenBank/DDBJ databases">
        <title>Discovery of a natural microsporidian pathogen with a broad tissue tropism in Caenorhabditis elegans.</title>
        <authorList>
            <person name="Luallen R.J."/>
            <person name="Reinke A.W."/>
            <person name="Tong L."/>
            <person name="Botts M.R."/>
            <person name="Felix M.-A."/>
            <person name="Troemel E.R."/>
        </authorList>
    </citation>
    <scope>NUCLEOTIDE SEQUENCE [LARGE SCALE GENOMIC DNA]</scope>
    <source>
        <strain evidence="6 7">JUm2807</strain>
    </source>
</reference>
<comment type="caution">
    <text evidence="6">The sequence shown here is derived from an EMBL/GenBank/DDBJ whole genome shotgun (WGS) entry which is preliminary data.</text>
</comment>
<feature type="repeat" description="RCC1" evidence="3">
    <location>
        <begin position="10"/>
        <end position="62"/>
    </location>
</feature>
<feature type="region of interest" description="Disordered" evidence="4">
    <location>
        <begin position="358"/>
        <end position="402"/>
    </location>
</feature>
<feature type="repeat" description="RCC1" evidence="3">
    <location>
        <begin position="168"/>
        <end position="218"/>
    </location>
</feature>
<dbReference type="GO" id="GO:0005085">
    <property type="term" value="F:guanyl-nucleotide exchange factor activity"/>
    <property type="evidence" value="ECO:0007669"/>
    <property type="project" value="TreeGrafter"/>
</dbReference>
<dbReference type="Proteomes" id="UP000185944">
    <property type="component" value="Unassembled WGS sequence"/>
</dbReference>
<dbReference type="InterPro" id="IPR051553">
    <property type="entry name" value="Ran_GTPase-activating"/>
</dbReference>